<evidence type="ECO:0000256" key="1">
    <source>
        <dbReference type="SAM" id="MobiDB-lite"/>
    </source>
</evidence>
<feature type="compositionally biased region" description="Low complexity" evidence="1">
    <location>
        <begin position="26"/>
        <end position="60"/>
    </location>
</feature>
<dbReference type="SUPFAM" id="SSF53850">
    <property type="entry name" value="Periplasmic binding protein-like II"/>
    <property type="match status" value="1"/>
</dbReference>
<dbReference type="Gene3D" id="3.40.190.10">
    <property type="entry name" value="Periplasmic binding protein-like II"/>
    <property type="match status" value="3"/>
</dbReference>
<sequence length="577" mass="63228">MKAMTRKSALAAAALMLAATGLSACSGSNGNNDGNGNAASPSAGTSPSASASASSSPASAYKDKYDPPVTISTVWGVDPALKFKNGESIENNVATKWALDTLGIKIESLWSVTDSNNAFVTKMRLAMSSSQKLPDVVTIGTGGDYDQLAQDLIDTGKFREVGTLFDQYANDKWKAAMELDPNVWNPYIRDGKKMGIPVLDYAYNHDYLLWIRQDWLDKLGLQAPKTLDDLEKVMDAFKNKNPDGLKPDKVIPLSIGFKTTMNTWMGDPSWVFGAYGTIPDQWNVAADGSLEWGSINPASKQALQKLKEWRDKGYIPTEAALWDENKTSEPAIAGTAGIIPGPYWMSGWPLQDTAKNVPGAVWKPYAIPTGPDGKAGRHGTNFTSGVTLINKDMEHPEALFTYQNYLFDNLADPQPGSQWDIGVFKGYDYDLDASGNPLYLDKIPGGEVNINRYWLVKDGARIPDAQMKALQKLASGAEPTTRLEKEVKNNYGAETPAAAQVLLSQPDISFKDMYTGPATPTMTSKQDYLRKIELQTFNEIIYGKKDISAFDKFVSDWKSAGGDKMTQEVNEWYKSMK</sequence>
<dbReference type="PANTHER" id="PTHR43649:SF12">
    <property type="entry name" value="DIACETYLCHITOBIOSE BINDING PROTEIN DASA"/>
    <property type="match status" value="1"/>
</dbReference>
<dbReference type="PANTHER" id="PTHR43649">
    <property type="entry name" value="ARABINOSE-BINDING PROTEIN-RELATED"/>
    <property type="match status" value="1"/>
</dbReference>
<proteinExistence type="predicted"/>
<gene>
    <name evidence="3" type="ORF">H7B90_17605</name>
</gene>
<dbReference type="InterPro" id="IPR050490">
    <property type="entry name" value="Bact_solute-bd_prot1"/>
</dbReference>
<feature type="signal peptide" evidence="2">
    <location>
        <begin position="1"/>
        <end position="24"/>
    </location>
</feature>
<feature type="chain" id="PRO_5032965951" evidence="2">
    <location>
        <begin position="25"/>
        <end position="577"/>
    </location>
</feature>
<evidence type="ECO:0000313" key="4">
    <source>
        <dbReference type="Proteomes" id="UP000553776"/>
    </source>
</evidence>
<dbReference type="Proteomes" id="UP000553776">
    <property type="component" value="Unassembled WGS sequence"/>
</dbReference>
<dbReference type="EMBL" id="JACJVR010000068">
    <property type="protein sequence ID" value="MBB6693223.1"/>
    <property type="molecule type" value="Genomic_DNA"/>
</dbReference>
<protein>
    <submittedName>
        <fullName evidence="3">Extracellular solute-binding protein</fullName>
    </submittedName>
</protein>
<comment type="caution">
    <text evidence="3">The sequence shown here is derived from an EMBL/GenBank/DDBJ whole genome shotgun (WGS) entry which is preliminary data.</text>
</comment>
<name>A0A841U4I1_9BACL</name>
<evidence type="ECO:0000256" key="2">
    <source>
        <dbReference type="SAM" id="SignalP"/>
    </source>
</evidence>
<dbReference type="AlphaFoldDB" id="A0A841U4I1"/>
<keyword evidence="4" id="KW-1185">Reference proteome</keyword>
<organism evidence="3 4">
    <name type="scientific">Cohnella xylanilytica</name>
    <dbReference type="NCBI Taxonomy" id="557555"/>
    <lineage>
        <taxon>Bacteria</taxon>
        <taxon>Bacillati</taxon>
        <taxon>Bacillota</taxon>
        <taxon>Bacilli</taxon>
        <taxon>Bacillales</taxon>
        <taxon>Paenibacillaceae</taxon>
        <taxon>Cohnella</taxon>
    </lineage>
</organism>
<accession>A0A841U4I1</accession>
<dbReference type="RefSeq" id="WP_185137199.1">
    <property type="nucleotide sequence ID" value="NZ_JACJVR010000068.1"/>
</dbReference>
<reference evidence="3 4" key="1">
    <citation type="submission" date="2020-08" db="EMBL/GenBank/DDBJ databases">
        <title>Cohnella phylogeny.</title>
        <authorList>
            <person name="Dunlap C."/>
        </authorList>
    </citation>
    <scope>NUCLEOTIDE SEQUENCE [LARGE SCALE GENOMIC DNA]</scope>
    <source>
        <strain evidence="3 4">DSM 25239</strain>
    </source>
</reference>
<dbReference type="PROSITE" id="PS51257">
    <property type="entry name" value="PROKAR_LIPOPROTEIN"/>
    <property type="match status" value="1"/>
</dbReference>
<keyword evidence="2" id="KW-0732">Signal</keyword>
<evidence type="ECO:0000313" key="3">
    <source>
        <dbReference type="EMBL" id="MBB6693223.1"/>
    </source>
</evidence>
<feature type="region of interest" description="Disordered" evidence="1">
    <location>
        <begin position="26"/>
        <end position="61"/>
    </location>
</feature>